<dbReference type="STRING" id="702114.A1355_17820"/>
<dbReference type="Proteomes" id="UP000077628">
    <property type="component" value="Unassembled WGS sequence"/>
</dbReference>
<keyword evidence="6" id="KW-1185">Reference proteome</keyword>
<dbReference type="EMBL" id="LUUK01000016">
    <property type="protein sequence ID" value="OAI27998.1"/>
    <property type="molecule type" value="Genomic_DNA"/>
</dbReference>
<keyword evidence="3" id="KW-0560">Oxidoreductase</keyword>
<dbReference type="SUPFAM" id="SSF51395">
    <property type="entry name" value="FMN-linked oxidoreductases"/>
    <property type="match status" value="1"/>
</dbReference>
<accession>A0A177PCE2</accession>
<dbReference type="PANTHER" id="PTHR22893:SF91">
    <property type="entry name" value="NADPH DEHYDROGENASE 2-RELATED"/>
    <property type="match status" value="1"/>
</dbReference>
<gene>
    <name evidence="5" type="ORF">A1355_17820</name>
</gene>
<dbReference type="RefSeq" id="WP_064024287.1">
    <property type="nucleotide sequence ID" value="NZ_LUUK01000016.1"/>
</dbReference>
<dbReference type="CDD" id="cd02933">
    <property type="entry name" value="OYE_like_FMN"/>
    <property type="match status" value="1"/>
</dbReference>
<dbReference type="InterPro" id="IPR045247">
    <property type="entry name" value="Oye-like"/>
</dbReference>
<sequence length="357" mass="38376">MTGTLFSPLALGELPLPNRIVMAPLTRCRADADNAPHQLHALYYAQRASAGLIVSEASQIVPEGQGYPATPGIHSSEQIRGWRQVTACVHAAGGRMFLQLWHVGRVSHPCYQPDGKLPVAPSALAPSGMVGTPSGPQPFVIPRALEIGELPAIAAAYAQATRNAMQAGFDGVEIHAANGYLLDQFLRDASNQRQDGYGGSVDNRMRLLNEVVDAVTAVVGKDKVGVRISPENSFNDMRDSDPQFLFDAVAAELAGRIGYLHVVEGEDRLNRSSNFDYSALRRLFGGVYVAACHYTATRAASAVADGRADLVAFGRAYIANPDLVTRLQLGLALNAPDSEHFYGGDWRGYTDYPLASR</sequence>
<comment type="caution">
    <text evidence="5">The sequence shown here is derived from an EMBL/GenBank/DDBJ whole genome shotgun (WGS) entry which is preliminary data.</text>
</comment>
<dbReference type="Gene3D" id="3.20.20.70">
    <property type="entry name" value="Aldolase class I"/>
    <property type="match status" value="1"/>
</dbReference>
<evidence type="ECO:0000313" key="6">
    <source>
        <dbReference type="Proteomes" id="UP000077628"/>
    </source>
</evidence>
<evidence type="ECO:0000256" key="3">
    <source>
        <dbReference type="ARBA" id="ARBA00023002"/>
    </source>
</evidence>
<feature type="domain" description="NADH:flavin oxidoreductase/NADH oxidase N-terminal" evidence="4">
    <location>
        <begin position="5"/>
        <end position="334"/>
    </location>
</feature>
<proteinExistence type="inferred from homology"/>
<dbReference type="AlphaFoldDB" id="A0A177PCE2"/>
<dbReference type="PANTHER" id="PTHR22893">
    <property type="entry name" value="NADH OXIDOREDUCTASE-RELATED"/>
    <property type="match status" value="1"/>
</dbReference>
<reference evidence="6" key="1">
    <citation type="submission" date="2016-03" db="EMBL/GenBank/DDBJ databases">
        <authorList>
            <person name="Heylen K."/>
            <person name="De Vos P."/>
            <person name="Vekeman B."/>
        </authorList>
    </citation>
    <scope>NUCLEOTIDE SEQUENCE [LARGE SCALE GENOMIC DNA]</scope>
    <source>
        <strain evidence="6">R-45383</strain>
    </source>
</reference>
<dbReference type="InterPro" id="IPR013785">
    <property type="entry name" value="Aldolase_TIM"/>
</dbReference>
<dbReference type="FunFam" id="3.20.20.70:FF:000059">
    <property type="entry name" value="N-ethylmaleimide reductase, FMN-linked"/>
    <property type="match status" value="1"/>
</dbReference>
<evidence type="ECO:0000259" key="4">
    <source>
        <dbReference type="Pfam" id="PF00724"/>
    </source>
</evidence>
<dbReference type="InterPro" id="IPR001155">
    <property type="entry name" value="OxRdtase_FMN_N"/>
</dbReference>
<comment type="cofactor">
    <cofactor evidence="1">
        <name>FMN</name>
        <dbReference type="ChEBI" id="CHEBI:58210"/>
    </cofactor>
</comment>
<evidence type="ECO:0000256" key="1">
    <source>
        <dbReference type="ARBA" id="ARBA00001917"/>
    </source>
</evidence>
<name>A0A177PCE2_9GAMM</name>
<dbReference type="GO" id="GO:0005829">
    <property type="term" value="C:cytosol"/>
    <property type="evidence" value="ECO:0007669"/>
    <property type="project" value="UniProtKB-ARBA"/>
</dbReference>
<dbReference type="GO" id="GO:0016628">
    <property type="term" value="F:oxidoreductase activity, acting on the CH-CH group of donors, NAD or NADP as acceptor"/>
    <property type="evidence" value="ECO:0007669"/>
    <property type="project" value="UniProtKB-ARBA"/>
</dbReference>
<dbReference type="Pfam" id="PF00724">
    <property type="entry name" value="Oxidored_FMN"/>
    <property type="match status" value="1"/>
</dbReference>
<evidence type="ECO:0000256" key="2">
    <source>
        <dbReference type="ARBA" id="ARBA00005979"/>
    </source>
</evidence>
<dbReference type="OrthoDB" id="8523426at2"/>
<evidence type="ECO:0000313" key="5">
    <source>
        <dbReference type="EMBL" id="OAI27998.1"/>
    </source>
</evidence>
<organism evidence="5 6">
    <name type="scientific">Methylomonas koyamae</name>
    <dbReference type="NCBI Taxonomy" id="702114"/>
    <lineage>
        <taxon>Bacteria</taxon>
        <taxon>Pseudomonadati</taxon>
        <taxon>Pseudomonadota</taxon>
        <taxon>Gammaproteobacteria</taxon>
        <taxon>Methylococcales</taxon>
        <taxon>Methylococcaceae</taxon>
        <taxon>Methylomonas</taxon>
    </lineage>
</organism>
<comment type="similarity">
    <text evidence="2">Belongs to the NADH:flavin oxidoreductase/NADH oxidase family.</text>
</comment>
<dbReference type="GO" id="GO:0010181">
    <property type="term" value="F:FMN binding"/>
    <property type="evidence" value="ECO:0007669"/>
    <property type="project" value="InterPro"/>
</dbReference>
<protein>
    <submittedName>
        <fullName evidence="5">Alkene reductase</fullName>
    </submittedName>
</protein>